<protein>
    <submittedName>
        <fullName evidence="2">SAM-dependent methyltransferase</fullName>
    </submittedName>
</protein>
<reference evidence="2" key="1">
    <citation type="submission" date="2017-02" db="UniProtKB">
        <authorList>
            <consortium name="WormBaseParasite"/>
        </authorList>
    </citation>
    <scope>IDENTIFICATION</scope>
</reference>
<name>A0A0M3HWC3_ASCLU</name>
<evidence type="ECO:0000313" key="2">
    <source>
        <dbReference type="WBParaSite" id="ALUE_0000742001-mRNA-1"/>
    </source>
</evidence>
<dbReference type="AlphaFoldDB" id="A0A0M3HWC3"/>
<keyword evidence="1" id="KW-1185">Reference proteome</keyword>
<organism evidence="1 2">
    <name type="scientific">Ascaris lumbricoides</name>
    <name type="common">Giant roundworm</name>
    <dbReference type="NCBI Taxonomy" id="6252"/>
    <lineage>
        <taxon>Eukaryota</taxon>
        <taxon>Metazoa</taxon>
        <taxon>Ecdysozoa</taxon>
        <taxon>Nematoda</taxon>
        <taxon>Chromadorea</taxon>
        <taxon>Rhabditida</taxon>
        <taxon>Spirurina</taxon>
        <taxon>Ascaridomorpha</taxon>
        <taxon>Ascaridoidea</taxon>
        <taxon>Ascarididae</taxon>
        <taxon>Ascaris</taxon>
    </lineage>
</organism>
<dbReference type="Proteomes" id="UP000036681">
    <property type="component" value="Unplaced"/>
</dbReference>
<dbReference type="WBParaSite" id="ALUE_0000742001-mRNA-1">
    <property type="protein sequence ID" value="ALUE_0000742001-mRNA-1"/>
    <property type="gene ID" value="ALUE_0000742001"/>
</dbReference>
<accession>A0A0M3HWC3</accession>
<evidence type="ECO:0000313" key="1">
    <source>
        <dbReference type="Proteomes" id="UP000036681"/>
    </source>
</evidence>
<sequence length="68" mass="7332">MGRVIPMCAAGGMLWPLPVDGKPKSSIRTRTLADLRPPSDVYLESAVQALPRLPENSAFDVCHVRGAD</sequence>
<proteinExistence type="predicted"/>